<comment type="caution">
    <text evidence="3">The sequence shown here is derived from an EMBL/GenBank/DDBJ whole genome shotgun (WGS) entry which is preliminary data.</text>
</comment>
<evidence type="ECO:0000313" key="4">
    <source>
        <dbReference type="Proteomes" id="UP000289738"/>
    </source>
</evidence>
<dbReference type="Pfam" id="PF08158">
    <property type="entry name" value="SDA1_HEAT"/>
    <property type="match status" value="1"/>
</dbReference>
<dbReference type="PANTHER" id="PTHR12730:SF0">
    <property type="entry name" value="PROTEIN SDA1 HOMOLOG"/>
    <property type="match status" value="1"/>
</dbReference>
<dbReference type="EMBL" id="SDMP01000020">
    <property type="protein sequence ID" value="RYQ83157.1"/>
    <property type="molecule type" value="Genomic_DNA"/>
</dbReference>
<feature type="compositionally biased region" description="Acidic residues" evidence="1">
    <location>
        <begin position="638"/>
        <end position="654"/>
    </location>
</feature>
<feature type="region of interest" description="Disordered" evidence="1">
    <location>
        <begin position="834"/>
        <end position="901"/>
    </location>
</feature>
<dbReference type="InterPro" id="IPR012977">
    <property type="entry name" value="SDA1_N"/>
</dbReference>
<gene>
    <name evidence="3" type="ORF">Ahy_B10g101783</name>
</gene>
<feature type="compositionally biased region" description="Acidic residues" evidence="1">
    <location>
        <begin position="621"/>
        <end position="630"/>
    </location>
</feature>
<evidence type="ECO:0000313" key="3">
    <source>
        <dbReference type="EMBL" id="RYQ83157.1"/>
    </source>
</evidence>
<sequence>MQSRCSSLSHLCLGSRKQARNQVPSHPAATPFHMSSPGHGASSAVQVAEQFLSAGRSSEKLSLSTLQSKMKCDPEGYVSQLLRLCDQFNSSLVLFEQQAAMNFASITGIGGDPTVAKDLGDKAMFLAHVTPFYPKHLKDFPQKLASLIRCASRNLPSGLRCRLAQALILLVNRKIVDIGETLSLFMELQTLGDRTLKKLAFDHVIHSIKRMNQKHKNQAKNRALQNVLFSMLQEEDEVRAKRALVTLCELHRRKDWFDERTANAICGACFHPAPRIMKAALSFLLDYEKIENDSDSDNSDSEDETKESPQVILSKETIYKAHHQGTAASKKKKKAKLERAMRSIKRKQRLSTERNNNSYYSPLNHLQDAQGFAEKLLSRLHKCNEKFEVHILIKRKNKKAFFSVVKLMLMKLIARTVGLHRLILLDFYRFLQKYIQPRQQDITNLLAAVVQACHDMVPPNEVEPLFYQIVNEFIHDRSRPEVTLFWFASCYDCWTKCSPGNMYADAIGTTSNPLICLMNEDLLRDLALHKKSHEKGVSIAARSLIGLFREVIILCSFLLCTLESKYHMSTQFNYNVNPLLLVKKDRGRPMDAKARPKSYGEVSAATDVPGAEFLPIVHNEDDQEGSDSDDSVGSGFDNDQENDLMTINDDDEISSDTKTGESDEEDDLEDMEDDLEDMEDDLEDSEQDDEEDGEVSEQEDDDVHTSCDDESVGANSRKKDSAKKRKIADFDDQLLAADTSLRALKKLAGTTMGHAPLPESTDGILSNEDFKRIKELKEKHEARNTFAQHGLARSAIIKVPDSDRLSLKRVDGATLEVHVKKRQSKEEKLALIKAGREDRGTYHSKTAVKQKKTGGLSNRQKEHKKKMPVAAKRSKIAKSRVEKKKKNQRAGKQFRGRKAWK</sequence>
<organism evidence="3 4">
    <name type="scientific">Arachis hypogaea</name>
    <name type="common">Peanut</name>
    <dbReference type="NCBI Taxonomy" id="3818"/>
    <lineage>
        <taxon>Eukaryota</taxon>
        <taxon>Viridiplantae</taxon>
        <taxon>Streptophyta</taxon>
        <taxon>Embryophyta</taxon>
        <taxon>Tracheophyta</taxon>
        <taxon>Spermatophyta</taxon>
        <taxon>Magnoliopsida</taxon>
        <taxon>eudicotyledons</taxon>
        <taxon>Gunneridae</taxon>
        <taxon>Pentapetalae</taxon>
        <taxon>rosids</taxon>
        <taxon>fabids</taxon>
        <taxon>Fabales</taxon>
        <taxon>Fabaceae</taxon>
        <taxon>Papilionoideae</taxon>
        <taxon>50 kb inversion clade</taxon>
        <taxon>dalbergioids sensu lato</taxon>
        <taxon>Dalbergieae</taxon>
        <taxon>Pterocarpus clade</taxon>
        <taxon>Arachis</taxon>
    </lineage>
</organism>
<dbReference type="GO" id="GO:0000055">
    <property type="term" value="P:ribosomal large subunit export from nucleus"/>
    <property type="evidence" value="ECO:0007669"/>
    <property type="project" value="InterPro"/>
</dbReference>
<evidence type="ECO:0000259" key="2">
    <source>
        <dbReference type="Pfam" id="PF08158"/>
    </source>
</evidence>
<feature type="region of interest" description="Disordered" evidence="1">
    <location>
        <begin position="19"/>
        <end position="40"/>
    </location>
</feature>
<proteinExistence type="predicted"/>
<dbReference type="PANTHER" id="PTHR12730">
    <property type="entry name" value="HSDA/SDA1-RELATED"/>
    <property type="match status" value="1"/>
</dbReference>
<reference evidence="3 4" key="1">
    <citation type="submission" date="2019-01" db="EMBL/GenBank/DDBJ databases">
        <title>Sequencing of cultivated peanut Arachis hypogaea provides insights into genome evolution and oil improvement.</title>
        <authorList>
            <person name="Chen X."/>
        </authorList>
    </citation>
    <scope>NUCLEOTIDE SEQUENCE [LARGE SCALE GENOMIC DNA]</scope>
    <source>
        <strain evidence="4">cv. Fuhuasheng</strain>
        <tissue evidence="3">Leaves</tissue>
    </source>
</reference>
<feature type="compositionally biased region" description="Basic residues" evidence="1">
    <location>
        <begin position="861"/>
        <end position="901"/>
    </location>
</feature>
<name>A0A444X0C9_ARAHY</name>
<feature type="compositionally biased region" description="Acidic residues" evidence="1">
    <location>
        <begin position="662"/>
        <end position="702"/>
    </location>
</feature>
<dbReference type="STRING" id="3818.A0A444X0C9"/>
<dbReference type="AlphaFoldDB" id="A0A444X0C9"/>
<evidence type="ECO:0000256" key="1">
    <source>
        <dbReference type="SAM" id="MobiDB-lite"/>
    </source>
</evidence>
<keyword evidence="4" id="KW-1185">Reference proteome</keyword>
<dbReference type="InterPro" id="IPR027312">
    <property type="entry name" value="Sda1"/>
</dbReference>
<dbReference type="Proteomes" id="UP000289738">
    <property type="component" value="Chromosome B10"/>
</dbReference>
<feature type="region of interest" description="Disordered" evidence="1">
    <location>
        <begin position="620"/>
        <end position="725"/>
    </location>
</feature>
<accession>A0A444X0C9</accession>
<feature type="domain" description="SDA1 N-terminal" evidence="2">
    <location>
        <begin position="125"/>
        <end position="484"/>
    </location>
</feature>
<protein>
    <recommendedName>
        <fullName evidence="2">SDA1 N-terminal domain-containing protein</fullName>
    </recommendedName>
</protein>
<dbReference type="GO" id="GO:0042273">
    <property type="term" value="P:ribosomal large subunit biogenesis"/>
    <property type="evidence" value="ECO:0007669"/>
    <property type="project" value="InterPro"/>
</dbReference>
<dbReference type="GO" id="GO:0005730">
    <property type="term" value="C:nucleolus"/>
    <property type="evidence" value="ECO:0007669"/>
    <property type="project" value="TreeGrafter"/>
</dbReference>